<keyword evidence="1" id="KW-0614">Plasmid</keyword>
<sequence>MDELIGEQPTLIMFDEIARYLRAADAVPTATGRGTLADQTIAFLMPLLEFAASRQGVVVVLTLADPTDVFGQESEALLRQLSEASRITARSERVLPPTLKEETPAIGAHRLFRSIDRAAAREAADAYLAF</sequence>
<dbReference type="HOGENOM" id="CLU_1937155_0_0_0"/>
<proteinExistence type="predicted"/>
<keyword evidence="2" id="KW-1185">Reference proteome</keyword>
<dbReference type="AlphaFoldDB" id="B9L4K9"/>
<evidence type="ECO:0000313" key="1">
    <source>
        <dbReference type="EMBL" id="ACM06537.1"/>
    </source>
</evidence>
<dbReference type="Proteomes" id="UP000000447">
    <property type="component" value="Plasmid unnamed"/>
</dbReference>
<dbReference type="eggNOG" id="COG1483">
    <property type="taxonomic scope" value="Bacteria"/>
</dbReference>
<evidence type="ECO:0000313" key="2">
    <source>
        <dbReference type="Proteomes" id="UP000000447"/>
    </source>
</evidence>
<organism evidence="1 2">
    <name type="scientific">Thermomicrobium roseum (strain ATCC 27502 / DSM 5159 / P-2)</name>
    <dbReference type="NCBI Taxonomy" id="309801"/>
    <lineage>
        <taxon>Bacteria</taxon>
        <taxon>Pseudomonadati</taxon>
        <taxon>Thermomicrobiota</taxon>
        <taxon>Thermomicrobia</taxon>
        <taxon>Thermomicrobiales</taxon>
        <taxon>Thermomicrobiaceae</taxon>
        <taxon>Thermomicrobium</taxon>
    </lineage>
</organism>
<name>B9L4K9_THERP</name>
<reference evidence="1 2" key="1">
    <citation type="journal article" date="2009" name="PLoS ONE">
        <title>Complete genome sequence of the aerobic CO-oxidizing thermophile Thermomicrobium roseum.</title>
        <authorList>
            <person name="Wu D."/>
            <person name="Raymond J."/>
            <person name="Wu M."/>
            <person name="Chatterji S."/>
            <person name="Ren Q."/>
            <person name="Graham J.E."/>
            <person name="Bryant D.A."/>
            <person name="Robb F."/>
            <person name="Colman A."/>
            <person name="Tallon L.J."/>
            <person name="Badger J.H."/>
            <person name="Madupu R."/>
            <person name="Ward N.L."/>
            <person name="Eisen J.A."/>
        </authorList>
    </citation>
    <scope>NUCLEOTIDE SEQUENCE [LARGE SCALE GENOMIC DNA]</scope>
    <source>
        <strain evidence="2">ATCC 27502 / DSM 5159 / P-2</strain>
        <plasmid evidence="1">unnamed</plasmid>
    </source>
</reference>
<geneLocation type="plasmid" evidence="2">
    <name>Tros</name>
</geneLocation>
<dbReference type="EMBL" id="CP001276">
    <property type="protein sequence ID" value="ACM06537.1"/>
    <property type="molecule type" value="Genomic_DNA"/>
</dbReference>
<gene>
    <name evidence="1" type="ordered locus">trd_A0723</name>
</gene>
<accession>B9L4K9</accession>
<dbReference type="KEGG" id="tro:trd_A0723"/>
<protein>
    <submittedName>
        <fullName evidence="1">ATPase</fullName>
    </submittedName>
</protein>